<reference evidence="3 4" key="1">
    <citation type="submission" date="2017-06" db="EMBL/GenBank/DDBJ databases">
        <title>Sequencing and comparative analysis of myxobacterial genomes.</title>
        <authorList>
            <person name="Rupp O."/>
            <person name="Goesmann A."/>
            <person name="Sogaard-Andersen L."/>
        </authorList>
    </citation>
    <scope>NUCLEOTIDE SEQUENCE [LARGE SCALE GENOMIC DNA]</scope>
    <source>
        <strain evidence="3 4">DSM 52655</strain>
    </source>
</reference>
<dbReference type="AlphaFoldDB" id="A0A250JFW2"/>
<organism evidence="3 4">
    <name type="scientific">Cystobacter fuscus</name>
    <dbReference type="NCBI Taxonomy" id="43"/>
    <lineage>
        <taxon>Bacteria</taxon>
        <taxon>Pseudomonadati</taxon>
        <taxon>Myxococcota</taxon>
        <taxon>Myxococcia</taxon>
        <taxon>Myxococcales</taxon>
        <taxon>Cystobacterineae</taxon>
        <taxon>Archangiaceae</taxon>
        <taxon>Cystobacter</taxon>
    </lineage>
</organism>
<dbReference type="Proteomes" id="UP000217257">
    <property type="component" value="Chromosome"/>
</dbReference>
<protein>
    <recommendedName>
        <fullName evidence="5">Polysaccharide chain length determinant N-terminal domain-containing protein</fullName>
    </recommendedName>
</protein>
<dbReference type="RefSeq" id="WP_157758962.1">
    <property type="nucleotide sequence ID" value="NZ_CP022098.1"/>
</dbReference>
<dbReference type="EMBL" id="CP022098">
    <property type="protein sequence ID" value="ATB42794.1"/>
    <property type="molecule type" value="Genomic_DNA"/>
</dbReference>
<dbReference type="PANTHER" id="PTHR32309">
    <property type="entry name" value="TYROSINE-PROTEIN KINASE"/>
    <property type="match status" value="1"/>
</dbReference>
<dbReference type="InterPro" id="IPR050445">
    <property type="entry name" value="Bact_polysacc_biosynth/exp"/>
</dbReference>
<keyword evidence="1" id="KW-0175">Coiled coil</keyword>
<dbReference type="KEGG" id="cfus:CYFUS_008273"/>
<evidence type="ECO:0000313" key="3">
    <source>
        <dbReference type="EMBL" id="ATB42794.1"/>
    </source>
</evidence>
<keyword evidence="2" id="KW-1133">Transmembrane helix</keyword>
<evidence type="ECO:0000313" key="4">
    <source>
        <dbReference type="Proteomes" id="UP000217257"/>
    </source>
</evidence>
<feature type="transmembrane region" description="Helical" evidence="2">
    <location>
        <begin position="36"/>
        <end position="56"/>
    </location>
</feature>
<proteinExistence type="predicted"/>
<dbReference type="PANTHER" id="PTHR32309:SF31">
    <property type="entry name" value="CAPSULAR EXOPOLYSACCHARIDE FAMILY"/>
    <property type="match status" value="1"/>
</dbReference>
<keyword evidence="2" id="KW-0812">Transmembrane</keyword>
<keyword evidence="2" id="KW-0472">Membrane</keyword>
<feature type="coiled-coil region" evidence="1">
    <location>
        <begin position="244"/>
        <end position="275"/>
    </location>
</feature>
<gene>
    <name evidence="3" type="ORF">CYFUS_008273</name>
</gene>
<evidence type="ECO:0008006" key="5">
    <source>
        <dbReference type="Google" id="ProtNLM"/>
    </source>
</evidence>
<evidence type="ECO:0000256" key="2">
    <source>
        <dbReference type="SAM" id="Phobius"/>
    </source>
</evidence>
<feature type="coiled-coil region" evidence="1">
    <location>
        <begin position="158"/>
        <end position="185"/>
    </location>
</feature>
<accession>A0A250JFW2</accession>
<name>A0A250JFW2_9BACT</name>
<feature type="transmembrane region" description="Helical" evidence="2">
    <location>
        <begin position="410"/>
        <end position="427"/>
    </location>
</feature>
<sequence>MFAPVEGEVPEAGLERPGLPLEPVRLAWALRRRSRLIALAVVLAIPVGLVAAFFLAPREFVAQSVLVWEPVARSSTPARDLQTLTSSVKLPGNVAQVRERLKLSSSLEDVGARIRVGVVSNESNVLTISGTGTSSEEAARFTQAVTDVFLDARVRIARTRMEEQLKGLKEEVEQMHKQLTSARERYDGFRAQHHVVDFTLDRKTAIEQLALLRSEVHKSRVEADSNSKKANLLRSAVQKAPAQLVLTENQVQADRQKLAELSAQLTARRASLSQEHPEVRGLQASVEALERTPADAYTVTGRQVGANPEFLVLQEQFTRASIDGEAAQQKWQSYAKLEESLNERVLQLTALEGEANLLLADVHLAEERLGKLKAEQAELEAGVRQPSSELRVLNSPVPPPFPANSSRRKVALAFPLFAGLLAVLFVVGQELRGLRLRTPSEIAFWAKAPVLASSSWPQAPEELRNLTLELASRGEQAQGMTLLLPLDPARGASAAELVEALRARMPSLRLWDEADRVQALRRAARESARVVVLVEAGAHAALEFTGLRRLLGREDGIGLVVLGLGPELALLRDRVGDDSDFWGPPLSHAEALSPVRGVVKESYPIDSEQRLGGRR</sequence>
<evidence type="ECO:0000256" key="1">
    <source>
        <dbReference type="SAM" id="Coils"/>
    </source>
</evidence>